<evidence type="ECO:0000313" key="8">
    <source>
        <dbReference type="EMBL" id="CAG5958406.1"/>
    </source>
</evidence>
<evidence type="ECO:0000256" key="1">
    <source>
        <dbReference type="ARBA" id="ARBA00000464"/>
    </source>
</evidence>
<evidence type="ECO:0000256" key="6">
    <source>
        <dbReference type="PIRSR" id="PIRSR613078-2"/>
    </source>
</evidence>
<dbReference type="AlphaFoldDB" id="A0A8S4BJM5"/>
<dbReference type="PROSITE" id="PS00175">
    <property type="entry name" value="PG_MUTASE"/>
    <property type="match status" value="1"/>
</dbReference>
<keyword evidence="9" id="KW-1185">Reference proteome</keyword>
<comment type="similarity">
    <text evidence="4">Belongs to the phosphoglycerate mutase family.</text>
</comment>
<comment type="caution">
    <text evidence="8">The sequence shown here is derived from an EMBL/GenBank/DDBJ whole genome shotgun (WGS) entry which is preliminary data.</text>
</comment>
<dbReference type="InterPro" id="IPR013078">
    <property type="entry name" value="His_Pase_superF_clade-1"/>
</dbReference>
<reference evidence="8" key="1">
    <citation type="submission" date="2021-05" db="EMBL/GenBank/DDBJ databases">
        <authorList>
            <person name="Tigano A."/>
        </authorList>
    </citation>
    <scope>NUCLEOTIDE SEQUENCE</scope>
</reference>
<dbReference type="CDD" id="cd07067">
    <property type="entry name" value="HP_PGM_like"/>
    <property type="match status" value="1"/>
</dbReference>
<protein>
    <recommendedName>
        <fullName evidence="2">fructose-2,6-bisphosphate 2-phosphatase</fullName>
        <ecNumber evidence="2">3.1.3.46</ecNumber>
    </recommendedName>
</protein>
<dbReference type="GO" id="GO:0043456">
    <property type="term" value="P:regulation of pentose-phosphate shunt"/>
    <property type="evidence" value="ECO:0007669"/>
    <property type="project" value="TreeGrafter"/>
</dbReference>
<evidence type="ECO:0000256" key="2">
    <source>
        <dbReference type="ARBA" id="ARBA00013067"/>
    </source>
</evidence>
<evidence type="ECO:0000256" key="3">
    <source>
        <dbReference type="ARBA" id="ARBA00022801"/>
    </source>
</evidence>
<feature type="active site" description="Tele-phosphohistidine intermediate" evidence="5">
    <location>
        <position position="24"/>
    </location>
</feature>
<evidence type="ECO:0000256" key="4">
    <source>
        <dbReference type="ARBA" id="ARBA00038362"/>
    </source>
</evidence>
<name>A0A8S4BJM5_9TELE</name>
<evidence type="ECO:0000256" key="5">
    <source>
        <dbReference type="PIRSR" id="PIRSR613078-1"/>
    </source>
</evidence>
<sequence>MRLPSVLTGDAMRTLTFALTLVRHGETPFNKQGLLQGQTIDAPLSETGLQQAEAAGRYLRDVRFSNVFVSDMLRARQTAEMIMKHNSSCSNLQMVCDPLLKEKSFGTAEGLRVQDYKEMAKAAGEAFPDFTPPGGETPEQVKQRVRGFLDKTLQHIGSEHWQARGQDATSQAAPPAASPVEGRAEDGAGGLPVHALVVSHGAYMRVALRLFVEELGCRPPPGCDPEHLFSLSPNTGLCRFLLSIKQEGSAFILSGICCVFVHRRDHLEQ</sequence>
<feature type="region of interest" description="Disordered" evidence="7">
    <location>
        <begin position="162"/>
        <end position="185"/>
    </location>
</feature>
<proteinExistence type="inferred from homology"/>
<dbReference type="SUPFAM" id="SSF53254">
    <property type="entry name" value="Phosphoglycerate mutase-like"/>
    <property type="match status" value="1"/>
</dbReference>
<dbReference type="GO" id="GO:0005829">
    <property type="term" value="C:cytosol"/>
    <property type="evidence" value="ECO:0007669"/>
    <property type="project" value="TreeGrafter"/>
</dbReference>
<dbReference type="EMBL" id="CAJRST010022223">
    <property type="protein sequence ID" value="CAG5958406.1"/>
    <property type="molecule type" value="Genomic_DNA"/>
</dbReference>
<gene>
    <name evidence="8" type="ORF">MMEN_LOCUS15226</name>
</gene>
<evidence type="ECO:0000256" key="7">
    <source>
        <dbReference type="SAM" id="MobiDB-lite"/>
    </source>
</evidence>
<dbReference type="SMART" id="SM00855">
    <property type="entry name" value="PGAM"/>
    <property type="match status" value="1"/>
</dbReference>
<dbReference type="PANTHER" id="PTHR46517:SF3">
    <property type="entry name" value="FRUCTOSE-2,6-BISPHOSPHATASE TIGAR A-RELATED"/>
    <property type="match status" value="1"/>
</dbReference>
<dbReference type="InterPro" id="IPR029033">
    <property type="entry name" value="His_PPase_superfam"/>
</dbReference>
<organism evidence="8 9">
    <name type="scientific">Menidia menidia</name>
    <name type="common">Atlantic silverside</name>
    <dbReference type="NCBI Taxonomy" id="238744"/>
    <lineage>
        <taxon>Eukaryota</taxon>
        <taxon>Metazoa</taxon>
        <taxon>Chordata</taxon>
        <taxon>Craniata</taxon>
        <taxon>Vertebrata</taxon>
        <taxon>Euteleostomi</taxon>
        <taxon>Actinopterygii</taxon>
        <taxon>Neopterygii</taxon>
        <taxon>Teleostei</taxon>
        <taxon>Neoteleostei</taxon>
        <taxon>Acanthomorphata</taxon>
        <taxon>Ovalentaria</taxon>
        <taxon>Atherinomorphae</taxon>
        <taxon>Atheriniformes</taxon>
        <taxon>Atherinopsidae</taxon>
        <taxon>Menidiinae</taxon>
        <taxon>Menidia</taxon>
    </lineage>
</organism>
<dbReference type="Proteomes" id="UP000677803">
    <property type="component" value="Unassembled WGS sequence"/>
</dbReference>
<dbReference type="EC" id="3.1.3.46" evidence="2"/>
<keyword evidence="3" id="KW-0378">Hydrolase</keyword>
<feature type="binding site" evidence="6">
    <location>
        <begin position="23"/>
        <end position="30"/>
    </location>
    <ligand>
        <name>substrate</name>
    </ligand>
</feature>
<dbReference type="Pfam" id="PF00300">
    <property type="entry name" value="His_Phos_1"/>
    <property type="match status" value="1"/>
</dbReference>
<feature type="binding site" evidence="6">
    <location>
        <position position="74"/>
    </location>
    <ligand>
        <name>substrate</name>
    </ligand>
</feature>
<dbReference type="OrthoDB" id="354304at2759"/>
<dbReference type="InterPro" id="IPR001345">
    <property type="entry name" value="PG/BPGM_mutase_AS"/>
</dbReference>
<dbReference type="GO" id="GO:0045820">
    <property type="term" value="P:negative regulation of glycolytic process"/>
    <property type="evidence" value="ECO:0007669"/>
    <property type="project" value="TreeGrafter"/>
</dbReference>
<dbReference type="GO" id="GO:0004331">
    <property type="term" value="F:fructose-2,6-bisphosphate 2-phosphatase activity"/>
    <property type="evidence" value="ECO:0007669"/>
    <property type="project" value="UniProtKB-EC"/>
</dbReference>
<dbReference type="InterPro" id="IPR051695">
    <property type="entry name" value="Phosphoglycerate_Mutase"/>
</dbReference>
<dbReference type="Gene3D" id="3.40.50.1240">
    <property type="entry name" value="Phosphoglycerate mutase-like"/>
    <property type="match status" value="1"/>
</dbReference>
<comment type="catalytic activity">
    <reaction evidence="1">
        <text>beta-D-fructose 2,6-bisphosphate + H2O = beta-D-fructose 6-phosphate + phosphate</text>
        <dbReference type="Rhea" id="RHEA:17289"/>
        <dbReference type="ChEBI" id="CHEBI:15377"/>
        <dbReference type="ChEBI" id="CHEBI:43474"/>
        <dbReference type="ChEBI" id="CHEBI:57634"/>
        <dbReference type="ChEBI" id="CHEBI:58579"/>
        <dbReference type="EC" id="3.1.3.46"/>
    </reaction>
</comment>
<dbReference type="PANTHER" id="PTHR46517">
    <property type="entry name" value="FRUCTOSE-2,6-BISPHOSPHATASE TIGAR"/>
    <property type="match status" value="1"/>
</dbReference>
<evidence type="ECO:0000313" key="9">
    <source>
        <dbReference type="Proteomes" id="UP000677803"/>
    </source>
</evidence>
<accession>A0A8S4BJM5</accession>
<feature type="active site" description="Proton donor/acceptor" evidence="5">
    <location>
        <position position="102"/>
    </location>
</feature>